<gene>
    <name evidence="2" type="ORF">IZO911_LOCUS14449</name>
</gene>
<reference evidence="2" key="1">
    <citation type="submission" date="2021-02" db="EMBL/GenBank/DDBJ databases">
        <authorList>
            <person name="Nowell W R."/>
        </authorList>
    </citation>
    <scope>NUCLEOTIDE SEQUENCE</scope>
</reference>
<name>A0A814CK63_9BILA</name>
<accession>A0A814CK63</accession>
<evidence type="ECO:0000256" key="1">
    <source>
        <dbReference type="SAM" id="Phobius"/>
    </source>
</evidence>
<sequence length="538" mass="60287">MTVTPHFHQLCSSDFVRDDRWLLYFQTQASVNTTNTFTFYAGDFRGGAGSSLFYLIQTLCETAKTTVINAAAVFSATKLEAPIDPRGANTTALNPDLPSRFLPNSTFEPLVSNMFIENWTLSDNYSTYYTICNPDSCTYTYDQRYALVAAITVLIAFGIIIFFTTFTQQTRTITVLSPSQTTFSHLQDQQKSSLSCLCSEASIQYDVFLSISPRLHQVCSSDFVVEQWWSFLWGIDAVSNFRDLQLLSIQFRVLASLCSLAQQSIDNDASEFLSNKLVTIEAMSLSSFQAQIDSLTATFIVQTPNKFRRIQSFIYEIFRANQLLVVPETNWQLAFTTAADNYVVATVPRVSFGTNYSCITSLSRFSRPLYIDANYNTTVLPGVVAGCLPIDGIRLSTLECFFDPNCIFNLASIASTRTTTIWIARPLSASIPSIYPSNTHIGNLVDSLFVEDWGIKSNYSSYFASCAPNSCSYKYIDHNTILYIITTVLGLYGGLTVALSFIVWRGWRMCQKILRSMEVSPYPPSTRVVLSQPTIHIE</sequence>
<feature type="transmembrane region" description="Helical" evidence="1">
    <location>
        <begin position="481"/>
        <end position="507"/>
    </location>
</feature>
<protein>
    <submittedName>
        <fullName evidence="2">Uncharacterized protein</fullName>
    </submittedName>
</protein>
<feature type="transmembrane region" description="Helical" evidence="1">
    <location>
        <begin position="145"/>
        <end position="166"/>
    </location>
</feature>
<keyword evidence="1" id="KW-0472">Membrane</keyword>
<proteinExistence type="predicted"/>
<evidence type="ECO:0000313" key="3">
    <source>
        <dbReference type="Proteomes" id="UP000663860"/>
    </source>
</evidence>
<keyword evidence="1" id="KW-0812">Transmembrane</keyword>
<keyword evidence="1" id="KW-1133">Transmembrane helix</keyword>
<dbReference type="Proteomes" id="UP000663860">
    <property type="component" value="Unassembled WGS sequence"/>
</dbReference>
<comment type="caution">
    <text evidence="2">The sequence shown here is derived from an EMBL/GenBank/DDBJ whole genome shotgun (WGS) entry which is preliminary data.</text>
</comment>
<dbReference type="AlphaFoldDB" id="A0A814CK63"/>
<dbReference type="EMBL" id="CAJNOE010000120">
    <property type="protein sequence ID" value="CAF0941252.1"/>
    <property type="molecule type" value="Genomic_DNA"/>
</dbReference>
<evidence type="ECO:0000313" key="2">
    <source>
        <dbReference type="EMBL" id="CAF0941252.1"/>
    </source>
</evidence>
<organism evidence="2 3">
    <name type="scientific">Adineta steineri</name>
    <dbReference type="NCBI Taxonomy" id="433720"/>
    <lineage>
        <taxon>Eukaryota</taxon>
        <taxon>Metazoa</taxon>
        <taxon>Spiralia</taxon>
        <taxon>Gnathifera</taxon>
        <taxon>Rotifera</taxon>
        <taxon>Eurotatoria</taxon>
        <taxon>Bdelloidea</taxon>
        <taxon>Adinetida</taxon>
        <taxon>Adinetidae</taxon>
        <taxon>Adineta</taxon>
    </lineage>
</organism>